<dbReference type="RefSeq" id="WP_012407879.1">
    <property type="nucleotide sequence ID" value="NC_010628.1"/>
</dbReference>
<dbReference type="Pfam" id="PF03968">
    <property type="entry name" value="LptD_N"/>
    <property type="match status" value="1"/>
</dbReference>
<evidence type="ECO:0000256" key="3">
    <source>
        <dbReference type="SAM" id="SignalP"/>
    </source>
</evidence>
<evidence type="ECO:0000256" key="2">
    <source>
        <dbReference type="SAM" id="MobiDB-lite"/>
    </source>
</evidence>
<dbReference type="InterPro" id="IPR005653">
    <property type="entry name" value="OstA-like_N"/>
</dbReference>
<dbReference type="AlphaFoldDB" id="B2IWB3"/>
<protein>
    <submittedName>
        <fullName evidence="5">OstA family protein</fullName>
    </submittedName>
</protein>
<dbReference type="InterPro" id="IPR052037">
    <property type="entry name" value="LPS_export_LptA"/>
</dbReference>
<dbReference type="EnsemblBacteria" id="ACC79858">
    <property type="protein sequence ID" value="ACC79858"/>
    <property type="gene ID" value="Npun_R1132"/>
</dbReference>
<dbReference type="GO" id="GO:0015920">
    <property type="term" value="P:lipopolysaccharide transport"/>
    <property type="evidence" value="ECO:0007669"/>
    <property type="project" value="TreeGrafter"/>
</dbReference>
<evidence type="ECO:0000313" key="6">
    <source>
        <dbReference type="Proteomes" id="UP000001191"/>
    </source>
</evidence>
<evidence type="ECO:0000259" key="4">
    <source>
        <dbReference type="Pfam" id="PF03968"/>
    </source>
</evidence>
<feature type="region of interest" description="Disordered" evidence="2">
    <location>
        <begin position="144"/>
        <end position="168"/>
    </location>
</feature>
<dbReference type="eggNOG" id="COG1934">
    <property type="taxonomic scope" value="Bacteria"/>
</dbReference>
<feature type="compositionally biased region" description="Polar residues" evidence="2">
    <location>
        <begin position="144"/>
        <end position="154"/>
    </location>
</feature>
<feature type="compositionally biased region" description="Pro residues" evidence="2">
    <location>
        <begin position="156"/>
        <end position="168"/>
    </location>
</feature>
<reference evidence="6" key="1">
    <citation type="submission" date="2008-04" db="EMBL/GenBank/DDBJ databases">
        <title>Complete sequence of chromosome of Nostoc punctiforme ATCC 29133.</title>
        <authorList>
            <consortium name="US DOE Joint Genome Institute"/>
            <person name="Copeland A."/>
            <person name="Lucas S."/>
            <person name="Lapidus A."/>
            <person name="Glavina del Rio T."/>
            <person name="Dalin E."/>
            <person name="Tice H."/>
            <person name="Pitluck S."/>
            <person name="Chain P."/>
            <person name="Malfatti S."/>
            <person name="Shin M."/>
            <person name="Vergez L."/>
            <person name="Schmutz J."/>
            <person name="Larimer F."/>
            <person name="Land M."/>
            <person name="Hauser L."/>
            <person name="Kyrpides N."/>
            <person name="Kim E."/>
            <person name="Meeks J.C."/>
            <person name="Elhai J."/>
            <person name="Campbell E.L."/>
            <person name="Thiel T."/>
            <person name="Longmire J."/>
            <person name="Potts M."/>
            <person name="Atlas R."/>
        </authorList>
    </citation>
    <scope>NUCLEOTIDE SEQUENCE [LARGE SCALE GENOMIC DNA]</scope>
    <source>
        <strain evidence="6">ATCC 29133 / PCC 73102</strain>
    </source>
</reference>
<dbReference type="HOGENOM" id="CLU_118146_0_0_3"/>
<evidence type="ECO:0000256" key="1">
    <source>
        <dbReference type="ARBA" id="ARBA00022729"/>
    </source>
</evidence>
<name>B2IWB3_NOSP7</name>
<gene>
    <name evidence="5" type="ordered locus">Npun_R1132</name>
</gene>
<feature type="chain" id="PRO_5002778993" evidence="3">
    <location>
        <begin position="33"/>
        <end position="168"/>
    </location>
</feature>
<dbReference type="Proteomes" id="UP000001191">
    <property type="component" value="Chromosome"/>
</dbReference>
<keyword evidence="6" id="KW-1185">Reference proteome</keyword>
<proteinExistence type="predicted"/>
<dbReference type="PANTHER" id="PTHR36504:SF1">
    <property type="entry name" value="LIPOPOLYSACCHARIDE EXPORT SYSTEM PROTEIN LPTA"/>
    <property type="match status" value="1"/>
</dbReference>
<sequence length="168" mass="18764">MMPCYQLPMSQFRRFGLALMLPVALLGTFAFPTQLQTATAQTSKDNRPLTIRADVQEYDAKNQVITARGNVQMLYPSRQLQATSAQAQYFSKERRIDFSGNVYILQQGGNSIRAEKVTYLIDEGRFVALPQSNRQVESIYMIEESNNSGQTATPAPSVPQTPPLKPSN</sequence>
<organism evidence="5 6">
    <name type="scientific">Nostoc punctiforme (strain ATCC 29133 / PCC 73102)</name>
    <dbReference type="NCBI Taxonomy" id="63737"/>
    <lineage>
        <taxon>Bacteria</taxon>
        <taxon>Bacillati</taxon>
        <taxon>Cyanobacteriota</taxon>
        <taxon>Cyanophyceae</taxon>
        <taxon>Nostocales</taxon>
        <taxon>Nostocaceae</taxon>
        <taxon>Nostoc</taxon>
    </lineage>
</organism>
<evidence type="ECO:0000313" key="5">
    <source>
        <dbReference type="EMBL" id="ACC79858.1"/>
    </source>
</evidence>
<keyword evidence="1 3" id="KW-0732">Signal</keyword>
<dbReference type="EMBL" id="CP001037">
    <property type="protein sequence ID" value="ACC79858.1"/>
    <property type="molecule type" value="Genomic_DNA"/>
</dbReference>
<dbReference type="PANTHER" id="PTHR36504">
    <property type="entry name" value="LIPOPOLYSACCHARIDE EXPORT SYSTEM PROTEIN LPTA"/>
    <property type="match status" value="1"/>
</dbReference>
<dbReference type="STRING" id="63737.Npun_R1132"/>
<accession>B2IWB3</accession>
<dbReference type="GO" id="GO:0009279">
    <property type="term" value="C:cell outer membrane"/>
    <property type="evidence" value="ECO:0007669"/>
    <property type="project" value="TreeGrafter"/>
</dbReference>
<dbReference type="GO" id="GO:0017089">
    <property type="term" value="F:glycolipid transfer activity"/>
    <property type="evidence" value="ECO:0007669"/>
    <property type="project" value="TreeGrafter"/>
</dbReference>
<feature type="domain" description="Organic solvent tolerance-like N-terminal" evidence="4">
    <location>
        <begin position="76"/>
        <end position="124"/>
    </location>
</feature>
<dbReference type="KEGG" id="npu:Npun_R1132"/>
<dbReference type="PhylomeDB" id="B2IWB3"/>
<dbReference type="Gene3D" id="2.60.450.10">
    <property type="entry name" value="Lipopolysaccharide (LPS) transport protein A like domain"/>
    <property type="match status" value="1"/>
</dbReference>
<dbReference type="GO" id="GO:0030288">
    <property type="term" value="C:outer membrane-bounded periplasmic space"/>
    <property type="evidence" value="ECO:0007669"/>
    <property type="project" value="TreeGrafter"/>
</dbReference>
<feature type="signal peptide" evidence="3">
    <location>
        <begin position="1"/>
        <end position="32"/>
    </location>
</feature>
<reference evidence="5 6" key="2">
    <citation type="journal article" date="2013" name="Plant Physiol.">
        <title>A Nostoc punctiforme Sugar Transporter Necessary to Establish a Cyanobacterium-Plant Symbiosis.</title>
        <authorList>
            <person name="Ekman M."/>
            <person name="Picossi S."/>
            <person name="Campbell E.L."/>
            <person name="Meeks J.C."/>
            <person name="Flores E."/>
        </authorList>
    </citation>
    <scope>NUCLEOTIDE SEQUENCE [LARGE SCALE GENOMIC DNA]</scope>
    <source>
        <strain evidence="6">ATCC 29133 / PCC 73102</strain>
    </source>
</reference>
<dbReference type="OrthoDB" id="462272at2"/>